<comment type="caution">
    <text evidence="2">The sequence shown here is derived from an EMBL/GenBank/DDBJ whole genome shotgun (WGS) entry which is preliminary data.</text>
</comment>
<accession>A0AAD9YVT7</accession>
<organism evidence="2 3">
    <name type="scientific">Colletotrichum kahawae</name>
    <name type="common">Coffee berry disease fungus</name>
    <dbReference type="NCBI Taxonomy" id="34407"/>
    <lineage>
        <taxon>Eukaryota</taxon>
        <taxon>Fungi</taxon>
        <taxon>Dikarya</taxon>
        <taxon>Ascomycota</taxon>
        <taxon>Pezizomycotina</taxon>
        <taxon>Sordariomycetes</taxon>
        <taxon>Hypocreomycetidae</taxon>
        <taxon>Glomerellales</taxon>
        <taxon>Glomerellaceae</taxon>
        <taxon>Colletotrichum</taxon>
        <taxon>Colletotrichum gloeosporioides species complex</taxon>
    </lineage>
</organism>
<dbReference type="EMBL" id="VYYT01000001">
    <property type="protein sequence ID" value="KAK2780421.1"/>
    <property type="molecule type" value="Genomic_DNA"/>
</dbReference>
<name>A0AAD9YVT7_COLKA</name>
<dbReference type="Proteomes" id="UP001281614">
    <property type="component" value="Unassembled WGS sequence"/>
</dbReference>
<gene>
    <name evidence="2" type="ORF">CKAH01_00365</name>
</gene>
<dbReference type="PANTHER" id="PTHR24148">
    <property type="entry name" value="ANKYRIN REPEAT DOMAIN-CONTAINING PROTEIN 39 HOMOLOG-RELATED"/>
    <property type="match status" value="1"/>
</dbReference>
<protein>
    <submittedName>
        <fullName evidence="2">Heterokaryon incompatibility protein</fullName>
    </submittedName>
</protein>
<dbReference type="Pfam" id="PF06985">
    <property type="entry name" value="HET"/>
    <property type="match status" value="1"/>
</dbReference>
<evidence type="ECO:0000313" key="3">
    <source>
        <dbReference type="Proteomes" id="UP001281614"/>
    </source>
</evidence>
<dbReference type="AlphaFoldDB" id="A0AAD9YVT7"/>
<reference evidence="2" key="1">
    <citation type="submission" date="2023-02" db="EMBL/GenBank/DDBJ databases">
        <title>Colletotrichum kahawae CIFC_Que2 genome sequencing and assembly.</title>
        <authorList>
            <person name="Baroncelli R."/>
        </authorList>
    </citation>
    <scope>NUCLEOTIDE SEQUENCE</scope>
    <source>
        <strain evidence="2">CIFC_Que2</strain>
    </source>
</reference>
<dbReference type="InterPro" id="IPR052895">
    <property type="entry name" value="HetReg/Transcr_Mod"/>
</dbReference>
<proteinExistence type="predicted"/>
<keyword evidence="3" id="KW-1185">Reference proteome</keyword>
<feature type="domain" description="Heterokaryon incompatibility" evidence="1">
    <location>
        <begin position="50"/>
        <end position="250"/>
    </location>
</feature>
<evidence type="ECO:0000259" key="1">
    <source>
        <dbReference type="Pfam" id="PF06985"/>
    </source>
</evidence>
<evidence type="ECO:0000313" key="2">
    <source>
        <dbReference type="EMBL" id="KAK2780421.1"/>
    </source>
</evidence>
<dbReference type="InterPro" id="IPR010730">
    <property type="entry name" value="HET"/>
</dbReference>
<dbReference type="PANTHER" id="PTHR24148:SF64">
    <property type="entry name" value="HETEROKARYON INCOMPATIBILITY DOMAIN-CONTAINING PROTEIN"/>
    <property type="match status" value="1"/>
</dbReference>
<sequence length="713" mass="79787">MEVPTERGYRYRALSGADSVRLLTISRADDQPHGMLLSLKEAQLDDQPGFAALSYTWKLPEYGNQNLEDQDCGATIEVICDGKVMAISENLFSFLCAALHASETNGGVLNPPDTRTNLVSKVNGILGALPLWIDAFCINQSDSQEKRHQVLLMHRIYSAARNVIVWLGPTQPHPDVLWVHDKFIPAISKLTRKKPDFMEKYLRKDPMCSSAATIEELGPELCSRWLSAWLQFAIYIDRQCWFDRGWIVQEVTLSDPANVYVCCGRSVLSWKRLAAFAQFLQETGWSSTLMEQIEITAAVGKLESFENKRIAYPAQVSSKILKTSQARTSLAEVAQQTGLAVGADTGSTWDGKLEQEWLGCANVLINSLRSSRFGDDRDHIYGCLGMLSMLLPHGCESPIIPDYQSTVEEVFTSTAGIFLTKAPLLTELSRIEKRSARRYSTLPSWVPDYSVEKVRHPVANWNFSINRYLNMGNAELRNAEINLWGCDLRRPKLVGSVLYIHGFLLDTVLEVGADKPFEWKSPGIHALIAGSVPDNSSAVKTSVNNSGFWKTLAYAKSNDNSPKVFKGLSTNNPNSLAGAMYRHLKASPSGLLAPRYTESSDDHVRAELVDRYIYSTEGDELGLGPMTVREADEVWLLEGARTPCIFRRSKSRKEYEPGIYEFIGETDLRSFNIGETDLRSFNIGETDLRSFNIGETDLTSKESRGFYEMICLE</sequence>